<feature type="chain" id="PRO_5041667688" description="DUF3558 domain-containing protein" evidence="1">
    <location>
        <begin position="26"/>
        <end position="193"/>
    </location>
</feature>
<dbReference type="RefSeq" id="WP_313500183.1">
    <property type="nucleotide sequence ID" value="NZ_CP134879.1"/>
</dbReference>
<gene>
    <name evidence="2" type="ORF">RN606_04005</name>
</gene>
<sequence length="193" mass="19889">MRSRTSTSHALLAASVVLASLSLTACESAVADPAVQTTETQYVVEDAASEQANADPSAISPDLPDPCALLDPASIESVVGLAFKDGQFNAILSSTDLAVCEWYASGDSYSTVQVQVEPMTGTFDEAKATAEADYGATTDVTVPGADEAFTAQDGTVVELAAAGYLVTVLHYADEWTDLTDVTTGLAELAAANL</sequence>
<name>A0AA96J8D0_9MICO</name>
<dbReference type="PROSITE" id="PS51257">
    <property type="entry name" value="PROKAR_LIPOPROTEIN"/>
    <property type="match status" value="1"/>
</dbReference>
<keyword evidence="1" id="KW-0732">Signal</keyword>
<evidence type="ECO:0008006" key="4">
    <source>
        <dbReference type="Google" id="ProtNLM"/>
    </source>
</evidence>
<organism evidence="2 3">
    <name type="scientific">Demequina capsici</name>
    <dbReference type="NCBI Taxonomy" id="3075620"/>
    <lineage>
        <taxon>Bacteria</taxon>
        <taxon>Bacillati</taxon>
        <taxon>Actinomycetota</taxon>
        <taxon>Actinomycetes</taxon>
        <taxon>Micrococcales</taxon>
        <taxon>Demequinaceae</taxon>
        <taxon>Demequina</taxon>
    </lineage>
</organism>
<evidence type="ECO:0000313" key="2">
    <source>
        <dbReference type="EMBL" id="WNM25320.1"/>
    </source>
</evidence>
<reference evidence="2 3" key="1">
    <citation type="submission" date="2023-09" db="EMBL/GenBank/DDBJ databases">
        <title>Demequina sp. a novel bacteria isolated from Capsicum annuum.</title>
        <authorList>
            <person name="Humaira Z."/>
            <person name="Lee J."/>
            <person name="Cho D."/>
        </authorList>
    </citation>
    <scope>NUCLEOTIDE SEQUENCE [LARGE SCALE GENOMIC DNA]</scope>
    <source>
        <strain evidence="2 3">OYTSA14</strain>
    </source>
</reference>
<dbReference type="EMBL" id="CP134879">
    <property type="protein sequence ID" value="WNM25320.1"/>
    <property type="molecule type" value="Genomic_DNA"/>
</dbReference>
<proteinExistence type="predicted"/>
<evidence type="ECO:0000313" key="3">
    <source>
        <dbReference type="Proteomes" id="UP001304125"/>
    </source>
</evidence>
<feature type="signal peptide" evidence="1">
    <location>
        <begin position="1"/>
        <end position="25"/>
    </location>
</feature>
<accession>A0AA96J8D0</accession>
<keyword evidence="3" id="KW-1185">Reference proteome</keyword>
<evidence type="ECO:0000256" key="1">
    <source>
        <dbReference type="SAM" id="SignalP"/>
    </source>
</evidence>
<dbReference type="Proteomes" id="UP001304125">
    <property type="component" value="Chromosome"/>
</dbReference>
<protein>
    <recommendedName>
        <fullName evidence="4">DUF3558 domain-containing protein</fullName>
    </recommendedName>
</protein>
<dbReference type="AlphaFoldDB" id="A0AA96J8D0"/>